<sequence>MELPKNIRPNNDTKAESGLDNWNDRLDENLEPEDENDVSADSRAKAFSEKYKDKEEADDSGN</sequence>
<evidence type="ECO:0000256" key="1">
    <source>
        <dbReference type="SAM" id="MobiDB-lite"/>
    </source>
</evidence>
<accession>A0ABP7QBS0</accession>
<feature type="compositionally biased region" description="Acidic residues" evidence="1">
    <location>
        <begin position="29"/>
        <end position="38"/>
    </location>
</feature>
<protein>
    <submittedName>
        <fullName evidence="2">Uncharacterized protein</fullName>
    </submittedName>
</protein>
<gene>
    <name evidence="2" type="ORF">GCM10022246_34860</name>
</gene>
<dbReference type="Proteomes" id="UP001501081">
    <property type="component" value="Unassembled WGS sequence"/>
</dbReference>
<name>A0ABP7QBS0_9SPHI</name>
<feature type="compositionally biased region" description="Basic and acidic residues" evidence="1">
    <location>
        <begin position="40"/>
        <end position="55"/>
    </location>
</feature>
<evidence type="ECO:0000313" key="3">
    <source>
        <dbReference type="Proteomes" id="UP001501081"/>
    </source>
</evidence>
<dbReference type="EMBL" id="BAABAK010000019">
    <property type="protein sequence ID" value="GAA3979871.1"/>
    <property type="molecule type" value="Genomic_DNA"/>
</dbReference>
<feature type="region of interest" description="Disordered" evidence="1">
    <location>
        <begin position="1"/>
        <end position="62"/>
    </location>
</feature>
<evidence type="ECO:0000313" key="2">
    <source>
        <dbReference type="EMBL" id="GAA3979871.1"/>
    </source>
</evidence>
<reference evidence="3" key="1">
    <citation type="journal article" date="2019" name="Int. J. Syst. Evol. Microbiol.">
        <title>The Global Catalogue of Microorganisms (GCM) 10K type strain sequencing project: providing services to taxonomists for standard genome sequencing and annotation.</title>
        <authorList>
            <consortium name="The Broad Institute Genomics Platform"/>
            <consortium name="The Broad Institute Genome Sequencing Center for Infectious Disease"/>
            <person name="Wu L."/>
            <person name="Ma J."/>
        </authorList>
    </citation>
    <scope>NUCLEOTIDE SEQUENCE [LARGE SCALE GENOMIC DNA]</scope>
    <source>
        <strain evidence="3">JCM 17338</strain>
    </source>
</reference>
<feature type="compositionally biased region" description="Basic and acidic residues" evidence="1">
    <location>
        <begin position="11"/>
        <end position="28"/>
    </location>
</feature>
<organism evidence="2 3">
    <name type="scientific">Pedobacter ginsengiterrae</name>
    <dbReference type="NCBI Taxonomy" id="871696"/>
    <lineage>
        <taxon>Bacteria</taxon>
        <taxon>Pseudomonadati</taxon>
        <taxon>Bacteroidota</taxon>
        <taxon>Sphingobacteriia</taxon>
        <taxon>Sphingobacteriales</taxon>
        <taxon>Sphingobacteriaceae</taxon>
        <taxon>Pedobacter</taxon>
    </lineage>
</organism>
<proteinExistence type="predicted"/>
<comment type="caution">
    <text evidence="2">The sequence shown here is derived from an EMBL/GenBank/DDBJ whole genome shotgun (WGS) entry which is preliminary data.</text>
</comment>
<keyword evidence="3" id="KW-1185">Reference proteome</keyword>
<dbReference type="RefSeq" id="WP_316761265.1">
    <property type="nucleotide sequence ID" value="NZ_BAABAK010000019.1"/>
</dbReference>